<dbReference type="GO" id="GO:0008360">
    <property type="term" value="P:regulation of cell shape"/>
    <property type="evidence" value="ECO:0007669"/>
    <property type="project" value="UniProtKB-KW"/>
</dbReference>
<dbReference type="AlphaFoldDB" id="A0A1F5NV05"/>
<feature type="binding site" evidence="8">
    <location>
        <position position="252"/>
    </location>
    <ligand>
        <name>substrate</name>
    </ligand>
</feature>
<keyword evidence="3" id="KW-0378">Hydrolase</keyword>
<dbReference type="EMBL" id="MFEL01000008">
    <property type="protein sequence ID" value="OGE81362.1"/>
    <property type="molecule type" value="Genomic_DNA"/>
</dbReference>
<feature type="domain" description="Peptidase S11 D-alanyl-D-alanine carboxypeptidase A N-terminal" evidence="10">
    <location>
        <begin position="54"/>
        <end position="282"/>
    </location>
</feature>
<keyword evidence="2" id="KW-0732">Signal</keyword>
<comment type="caution">
    <text evidence="11">The sequence shown here is derived from an EMBL/GenBank/DDBJ whole genome shotgun (WGS) entry which is preliminary data.</text>
</comment>
<reference evidence="11 12" key="1">
    <citation type="journal article" date="2016" name="Nat. Commun.">
        <title>Thousands of microbial genomes shed light on interconnected biogeochemical processes in an aquifer system.</title>
        <authorList>
            <person name="Anantharaman K."/>
            <person name="Brown C.T."/>
            <person name="Hug L.A."/>
            <person name="Sharon I."/>
            <person name="Castelle C.J."/>
            <person name="Probst A.J."/>
            <person name="Thomas B.C."/>
            <person name="Singh A."/>
            <person name="Wilkins M.J."/>
            <person name="Karaoz U."/>
            <person name="Brodie E.L."/>
            <person name="Williams K.H."/>
            <person name="Hubbard S.S."/>
            <person name="Banfield J.F."/>
        </authorList>
    </citation>
    <scope>NUCLEOTIDE SEQUENCE [LARGE SCALE GENOMIC DNA]</scope>
</reference>
<dbReference type="InterPro" id="IPR001967">
    <property type="entry name" value="Peptidase_S11_N"/>
</dbReference>
<gene>
    <name evidence="11" type="ORF">A2720_02355</name>
</gene>
<comment type="similarity">
    <text evidence="1 9">Belongs to the peptidase S11 family.</text>
</comment>
<evidence type="ECO:0000256" key="9">
    <source>
        <dbReference type="RuleBase" id="RU004016"/>
    </source>
</evidence>
<dbReference type="Gene3D" id="3.40.710.10">
    <property type="entry name" value="DD-peptidase/beta-lactamase superfamily"/>
    <property type="match status" value="1"/>
</dbReference>
<accession>A0A1F5NV05</accession>
<dbReference type="InterPro" id="IPR018044">
    <property type="entry name" value="Peptidase_S11"/>
</dbReference>
<dbReference type="SUPFAM" id="SSF56601">
    <property type="entry name" value="beta-lactamase/transpeptidase-like"/>
    <property type="match status" value="1"/>
</dbReference>
<evidence type="ECO:0000256" key="8">
    <source>
        <dbReference type="PIRSR" id="PIRSR618044-2"/>
    </source>
</evidence>
<feature type="active site" description="Proton acceptor" evidence="7">
    <location>
        <position position="92"/>
    </location>
</feature>
<evidence type="ECO:0000256" key="5">
    <source>
        <dbReference type="ARBA" id="ARBA00022984"/>
    </source>
</evidence>
<feature type="active site" evidence="7">
    <location>
        <position position="145"/>
    </location>
</feature>
<evidence type="ECO:0000256" key="4">
    <source>
        <dbReference type="ARBA" id="ARBA00022960"/>
    </source>
</evidence>
<keyword evidence="5" id="KW-0573">Peptidoglycan synthesis</keyword>
<protein>
    <recommendedName>
        <fullName evidence="10">Peptidase S11 D-alanyl-D-alanine carboxypeptidase A N-terminal domain-containing protein</fullName>
    </recommendedName>
</protein>
<dbReference type="Proteomes" id="UP000178892">
    <property type="component" value="Unassembled WGS sequence"/>
</dbReference>
<organism evidence="11 12">
    <name type="scientific">Candidatus Doudnabacteria bacterium RIFCSPHIGHO2_01_FULL_46_24</name>
    <dbReference type="NCBI Taxonomy" id="1817825"/>
    <lineage>
        <taxon>Bacteria</taxon>
        <taxon>Candidatus Doudnaibacteriota</taxon>
    </lineage>
</organism>
<dbReference type="Pfam" id="PF00768">
    <property type="entry name" value="Peptidase_S11"/>
    <property type="match status" value="1"/>
</dbReference>
<evidence type="ECO:0000256" key="6">
    <source>
        <dbReference type="ARBA" id="ARBA00023316"/>
    </source>
</evidence>
<evidence type="ECO:0000313" key="12">
    <source>
        <dbReference type="Proteomes" id="UP000178892"/>
    </source>
</evidence>
<evidence type="ECO:0000256" key="1">
    <source>
        <dbReference type="ARBA" id="ARBA00007164"/>
    </source>
</evidence>
<dbReference type="STRING" id="1817825.A2720_02355"/>
<dbReference type="GO" id="GO:0006508">
    <property type="term" value="P:proteolysis"/>
    <property type="evidence" value="ECO:0007669"/>
    <property type="project" value="InterPro"/>
</dbReference>
<name>A0A1F5NV05_9BACT</name>
<dbReference type="GO" id="GO:0009002">
    <property type="term" value="F:serine-type D-Ala-D-Ala carboxypeptidase activity"/>
    <property type="evidence" value="ECO:0007669"/>
    <property type="project" value="InterPro"/>
</dbReference>
<dbReference type="PANTHER" id="PTHR21581:SF6">
    <property type="entry name" value="TRAFFICKING PROTEIN PARTICLE COMPLEX SUBUNIT 12"/>
    <property type="match status" value="1"/>
</dbReference>
<keyword evidence="4" id="KW-0133">Cell shape</keyword>
<evidence type="ECO:0000256" key="2">
    <source>
        <dbReference type="ARBA" id="ARBA00022729"/>
    </source>
</evidence>
<dbReference type="GO" id="GO:0009252">
    <property type="term" value="P:peptidoglycan biosynthetic process"/>
    <property type="evidence" value="ECO:0007669"/>
    <property type="project" value="UniProtKB-KW"/>
</dbReference>
<feature type="active site" description="Acyl-ester intermediate" evidence="7">
    <location>
        <position position="89"/>
    </location>
</feature>
<dbReference type="PRINTS" id="PR00725">
    <property type="entry name" value="DADACBPTASE1"/>
</dbReference>
<evidence type="ECO:0000313" key="11">
    <source>
        <dbReference type="EMBL" id="OGE81362.1"/>
    </source>
</evidence>
<proteinExistence type="inferred from homology"/>
<dbReference type="GO" id="GO:0071555">
    <property type="term" value="P:cell wall organization"/>
    <property type="evidence" value="ECO:0007669"/>
    <property type="project" value="UniProtKB-KW"/>
</dbReference>
<evidence type="ECO:0000259" key="10">
    <source>
        <dbReference type="Pfam" id="PF00768"/>
    </source>
</evidence>
<dbReference type="PANTHER" id="PTHR21581">
    <property type="entry name" value="D-ALANYL-D-ALANINE CARBOXYPEPTIDASE"/>
    <property type="match status" value="1"/>
</dbReference>
<dbReference type="InterPro" id="IPR012338">
    <property type="entry name" value="Beta-lactam/transpept-like"/>
</dbReference>
<keyword evidence="6" id="KW-0961">Cell wall biogenesis/degradation</keyword>
<evidence type="ECO:0000256" key="3">
    <source>
        <dbReference type="ARBA" id="ARBA00022801"/>
    </source>
</evidence>
<sequence>MLQKIIYIILGFSIAFVFMPKNAKDYRGNIRPSILGTNTENIPLIHPSPEMASALTPPKLSAKAAYAFDLTSGSILFTHNFDEKLPIASLTKLMTALLVVEMSRDLDEAAEIQPSDTAVMGSNMGLVRGEKITTRNLLAGMLVSSANDATLALARTAGGTVDAFIDRMNQKARILGLFNTRYSNPVGWDTGENYSTALDLSVLVREFLKHETLAQLSKTKELKSSSIDGHVEHILTTTNKLLLEDQRITGVKTGFTSEAKGNLIAKVTVADQEVLTIVLGSDDREGDTRNLIDWIFSVYRW</sequence>
<evidence type="ECO:0000256" key="7">
    <source>
        <dbReference type="PIRSR" id="PIRSR618044-1"/>
    </source>
</evidence>